<comment type="caution">
    <text evidence="2">The sequence shown here is derived from an EMBL/GenBank/DDBJ whole genome shotgun (WGS) entry which is preliminary data.</text>
</comment>
<evidence type="ECO:0008006" key="4">
    <source>
        <dbReference type="Google" id="ProtNLM"/>
    </source>
</evidence>
<gene>
    <name evidence="2" type="ORF">FGO68_gene13578</name>
</gene>
<evidence type="ECO:0000313" key="3">
    <source>
        <dbReference type="Proteomes" id="UP000785679"/>
    </source>
</evidence>
<keyword evidence="3" id="KW-1185">Reference proteome</keyword>
<dbReference type="OrthoDB" id="327661at2759"/>
<proteinExistence type="predicted"/>
<dbReference type="EMBL" id="RRYP01001081">
    <property type="protein sequence ID" value="TNV86437.1"/>
    <property type="molecule type" value="Genomic_DNA"/>
</dbReference>
<reference evidence="2" key="1">
    <citation type="submission" date="2019-06" db="EMBL/GenBank/DDBJ databases">
        <authorList>
            <person name="Zheng W."/>
        </authorList>
    </citation>
    <scope>NUCLEOTIDE SEQUENCE</scope>
    <source>
        <strain evidence="2">QDHG01</strain>
    </source>
</reference>
<feature type="chain" id="PRO_5035160389" description="Cadherin-like beta sandwich domain-containing protein" evidence="1">
    <location>
        <begin position="25"/>
        <end position="949"/>
    </location>
</feature>
<dbReference type="AlphaFoldDB" id="A0A8J8P1X3"/>
<feature type="signal peptide" evidence="1">
    <location>
        <begin position="1"/>
        <end position="24"/>
    </location>
</feature>
<organism evidence="2 3">
    <name type="scientific">Halteria grandinella</name>
    <dbReference type="NCBI Taxonomy" id="5974"/>
    <lineage>
        <taxon>Eukaryota</taxon>
        <taxon>Sar</taxon>
        <taxon>Alveolata</taxon>
        <taxon>Ciliophora</taxon>
        <taxon>Intramacronucleata</taxon>
        <taxon>Spirotrichea</taxon>
        <taxon>Stichotrichia</taxon>
        <taxon>Sporadotrichida</taxon>
        <taxon>Halteriidae</taxon>
        <taxon>Halteria</taxon>
    </lineage>
</organism>
<sequence length="949" mass="105996">MLKICYPLIQLAIILSLLLRQSHQACTTTQSPFPKFLGGTQGATYFLSIDYNQGNGYLVAAGSTRDQGVRGDSLGNVFRPIIIAYSSVYYSYAWGKVFTSLVNEQFYGVKINQLGTKLVACNQAVQRYMIVVDITNGNLISAKSFTALFTYGQNYRCLLLLDNDSILFGDDKRLLNMVSGSTDITAYTMTSFTIIALQFSKEYNRLYVFQFSAISCMITVLNLESFTRVYQYQTQCTAGTVFGMAQTLQSCDYQSSSKIQTMVTQMGTRFSRIKNYYSNDTLAISTVHDPSVSSLQGRGLFCVSSYLVFSLMWGTYLTDASRLIVAEVNFNLNKIIYTRFLQRTNSNVYHGVIFAGNKFFIAGYVSTSIYKTASSTFNTQSPSYHHGSINTPMLTCISIDQFQYPVVTLIANGYTLTATTYDYTASQLTIADITSTLAAPNNIVLTQFEGLFQTQCSSQLPIAPHDYSALSSSQAINQLYYALDDFSPKTITITPFTANKISPTAADPVFTYNLDSFIGPFSGATFTPSTRQILIPSLAALGEGTYTIIIEGKLQDCQMITATIKLISNTPPLLIGVLGFSLPEVHAEQGQITNYPLPNIFDPDIGQTITATLVEIQGSAFLSFVDFKDSSNTTIQIEPTIKAKIGFHQIELTLNDGVETTTYTLNINVSAHVINKYAQTNQGPPYYNESLEPVTLYVGNQIFEYALPQIVDPDDDLTSMRIDLREANLFSYYDKAAQQIVFNPVKGKNYKEEYQIMIVLTDKNIKPKKNTYKLSIYINQTHEIELAKNHTQVETLEDIQLANPQLKTYKTSIKIVEVSRNGEVQLQIISSLSSMAKIITAMLNDTDIQVLDEGKQQEIRSKINDVLQGNILKIKMDFQNQNHITTGMVSLKSITWIGFKLCQSKNPERFRLCHWKCICISPEGINCLCSNSNSILIKRRKHRELPKGL</sequence>
<protein>
    <recommendedName>
        <fullName evidence="4">Cadherin-like beta sandwich domain-containing protein</fullName>
    </recommendedName>
</protein>
<keyword evidence="1" id="KW-0732">Signal</keyword>
<evidence type="ECO:0000256" key="1">
    <source>
        <dbReference type="SAM" id="SignalP"/>
    </source>
</evidence>
<dbReference type="Proteomes" id="UP000785679">
    <property type="component" value="Unassembled WGS sequence"/>
</dbReference>
<name>A0A8J8P1X3_HALGN</name>
<evidence type="ECO:0000313" key="2">
    <source>
        <dbReference type="EMBL" id="TNV86437.1"/>
    </source>
</evidence>
<accession>A0A8J8P1X3</accession>